<protein>
    <submittedName>
        <fullName evidence="1">Uncharacterized protein</fullName>
    </submittedName>
</protein>
<dbReference type="EMBL" id="JAAAHY010002133">
    <property type="protein sequence ID" value="KAF9945271.1"/>
    <property type="molecule type" value="Genomic_DNA"/>
</dbReference>
<evidence type="ECO:0000313" key="1">
    <source>
        <dbReference type="EMBL" id="KAF9945271.1"/>
    </source>
</evidence>
<dbReference type="AlphaFoldDB" id="A0A9P6LVG0"/>
<gene>
    <name evidence="1" type="ORF">BGZ70_003927</name>
</gene>
<comment type="caution">
    <text evidence="1">The sequence shown here is derived from an EMBL/GenBank/DDBJ whole genome shotgun (WGS) entry which is preliminary data.</text>
</comment>
<keyword evidence="2" id="KW-1185">Reference proteome</keyword>
<reference evidence="1" key="1">
    <citation type="journal article" date="2020" name="Fungal Divers.">
        <title>Resolving the Mortierellaceae phylogeny through synthesis of multi-gene phylogenetics and phylogenomics.</title>
        <authorList>
            <person name="Vandepol N."/>
            <person name="Liber J."/>
            <person name="Desiro A."/>
            <person name="Na H."/>
            <person name="Kennedy M."/>
            <person name="Barry K."/>
            <person name="Grigoriev I.V."/>
            <person name="Miller A.N."/>
            <person name="O'Donnell K."/>
            <person name="Stajich J.E."/>
            <person name="Bonito G."/>
        </authorList>
    </citation>
    <scope>NUCLEOTIDE SEQUENCE</scope>
    <source>
        <strain evidence="1">CK1249</strain>
    </source>
</reference>
<dbReference type="OrthoDB" id="2446914at2759"/>
<sequence length="108" mass="10914">LTTAIDAAPQQDQSLPQSSVQLGSSVKIAPEVHVQPLTTFQSSIKSLPFIINAEPCVSDFPSGRTAYAAAGARASASASASTIASRPVGAAGLSMARSQGQIKAKSMA</sequence>
<proteinExistence type="predicted"/>
<feature type="non-terminal residue" evidence="1">
    <location>
        <position position="1"/>
    </location>
</feature>
<organism evidence="1 2">
    <name type="scientific">Mortierella alpina</name>
    <name type="common">Oleaginous fungus</name>
    <name type="synonym">Mortierella renispora</name>
    <dbReference type="NCBI Taxonomy" id="64518"/>
    <lineage>
        <taxon>Eukaryota</taxon>
        <taxon>Fungi</taxon>
        <taxon>Fungi incertae sedis</taxon>
        <taxon>Mucoromycota</taxon>
        <taxon>Mortierellomycotina</taxon>
        <taxon>Mortierellomycetes</taxon>
        <taxon>Mortierellales</taxon>
        <taxon>Mortierellaceae</taxon>
        <taxon>Mortierella</taxon>
    </lineage>
</organism>
<name>A0A9P6LVG0_MORAP</name>
<evidence type="ECO:0000313" key="2">
    <source>
        <dbReference type="Proteomes" id="UP000738359"/>
    </source>
</evidence>
<dbReference type="Proteomes" id="UP000738359">
    <property type="component" value="Unassembled WGS sequence"/>
</dbReference>
<accession>A0A9P6LVG0</accession>